<dbReference type="InterPro" id="IPR011009">
    <property type="entry name" value="Kinase-like_dom_sf"/>
</dbReference>
<proteinExistence type="predicted"/>
<dbReference type="InterPro" id="IPR000719">
    <property type="entry name" value="Prot_kinase_dom"/>
</dbReference>
<evidence type="ECO:0000259" key="7">
    <source>
        <dbReference type="PROSITE" id="PS50011"/>
    </source>
</evidence>
<evidence type="ECO:0000256" key="5">
    <source>
        <dbReference type="ARBA" id="ARBA00022840"/>
    </source>
</evidence>
<keyword evidence="3" id="KW-0547">Nucleotide-binding</keyword>
<sequence>MVSGDGVGVKPALLEELSTARGSSKVSSNGSEREAPSEAPAEVDGKLDGLEERQLGCQFGSFRLLKRLGQGSQGRVYVGRDATGDVAVKITQLNKKHLIDRFNREVEIMKLLSHKSIVQLVSVHWEGQLAGLVMPLAEGDLLQAISNSERRRLRESEGRHVFRQLLDGVEHMHSHQIIHRDLKLENILINSKEERVKIIFGGQMAVKTERWLFRLKNSPIS</sequence>
<evidence type="ECO:0000313" key="9">
    <source>
        <dbReference type="Proteomes" id="UP001642464"/>
    </source>
</evidence>
<dbReference type="EMBL" id="CAXAMM010019680">
    <property type="protein sequence ID" value="CAK9046234.1"/>
    <property type="molecule type" value="Genomic_DNA"/>
</dbReference>
<gene>
    <name evidence="8" type="ORF">SCF082_LOCUS26050</name>
</gene>
<evidence type="ECO:0000256" key="2">
    <source>
        <dbReference type="ARBA" id="ARBA00022679"/>
    </source>
</evidence>
<feature type="region of interest" description="Disordered" evidence="6">
    <location>
        <begin position="18"/>
        <end position="44"/>
    </location>
</feature>
<dbReference type="SMART" id="SM00220">
    <property type="entry name" value="S_TKc"/>
    <property type="match status" value="1"/>
</dbReference>
<evidence type="ECO:0000256" key="4">
    <source>
        <dbReference type="ARBA" id="ARBA00022777"/>
    </source>
</evidence>
<keyword evidence="1" id="KW-0723">Serine/threonine-protein kinase</keyword>
<accession>A0ABP0M659</accession>
<dbReference type="Gene3D" id="1.10.510.10">
    <property type="entry name" value="Transferase(Phosphotransferase) domain 1"/>
    <property type="match status" value="1"/>
</dbReference>
<dbReference type="PROSITE" id="PS50011">
    <property type="entry name" value="PROTEIN_KINASE_DOM"/>
    <property type="match status" value="1"/>
</dbReference>
<protein>
    <submittedName>
        <fullName evidence="8">MAP/microtubule affinity-regulating kinase 3</fullName>
    </submittedName>
</protein>
<keyword evidence="2" id="KW-0808">Transferase</keyword>
<dbReference type="SUPFAM" id="SSF56112">
    <property type="entry name" value="Protein kinase-like (PK-like)"/>
    <property type="match status" value="1"/>
</dbReference>
<organism evidence="8 9">
    <name type="scientific">Durusdinium trenchii</name>
    <dbReference type="NCBI Taxonomy" id="1381693"/>
    <lineage>
        <taxon>Eukaryota</taxon>
        <taxon>Sar</taxon>
        <taxon>Alveolata</taxon>
        <taxon>Dinophyceae</taxon>
        <taxon>Suessiales</taxon>
        <taxon>Symbiodiniaceae</taxon>
        <taxon>Durusdinium</taxon>
    </lineage>
</organism>
<dbReference type="PANTHER" id="PTHR24346">
    <property type="entry name" value="MAP/MICROTUBULE AFFINITY-REGULATING KINASE"/>
    <property type="match status" value="1"/>
</dbReference>
<dbReference type="Pfam" id="PF00069">
    <property type="entry name" value="Pkinase"/>
    <property type="match status" value="1"/>
</dbReference>
<keyword evidence="4 8" id="KW-0418">Kinase</keyword>
<evidence type="ECO:0000256" key="3">
    <source>
        <dbReference type="ARBA" id="ARBA00022741"/>
    </source>
</evidence>
<name>A0ABP0M659_9DINO</name>
<reference evidence="8 9" key="1">
    <citation type="submission" date="2024-02" db="EMBL/GenBank/DDBJ databases">
        <authorList>
            <person name="Chen Y."/>
            <person name="Shah S."/>
            <person name="Dougan E. K."/>
            <person name="Thang M."/>
            <person name="Chan C."/>
        </authorList>
    </citation>
    <scope>NUCLEOTIDE SEQUENCE [LARGE SCALE GENOMIC DNA]</scope>
</reference>
<dbReference type="Proteomes" id="UP001642464">
    <property type="component" value="Unassembled WGS sequence"/>
</dbReference>
<evidence type="ECO:0000256" key="6">
    <source>
        <dbReference type="SAM" id="MobiDB-lite"/>
    </source>
</evidence>
<dbReference type="GO" id="GO:0016301">
    <property type="term" value="F:kinase activity"/>
    <property type="evidence" value="ECO:0007669"/>
    <property type="project" value="UniProtKB-KW"/>
</dbReference>
<dbReference type="PROSITE" id="PS00108">
    <property type="entry name" value="PROTEIN_KINASE_ST"/>
    <property type="match status" value="1"/>
</dbReference>
<feature type="domain" description="Protein kinase" evidence="7">
    <location>
        <begin position="62"/>
        <end position="221"/>
    </location>
</feature>
<dbReference type="InterPro" id="IPR008271">
    <property type="entry name" value="Ser/Thr_kinase_AS"/>
</dbReference>
<keyword evidence="9" id="KW-1185">Reference proteome</keyword>
<evidence type="ECO:0000256" key="1">
    <source>
        <dbReference type="ARBA" id="ARBA00022527"/>
    </source>
</evidence>
<evidence type="ECO:0000313" key="8">
    <source>
        <dbReference type="EMBL" id="CAK9046234.1"/>
    </source>
</evidence>
<comment type="caution">
    <text evidence="8">The sequence shown here is derived from an EMBL/GenBank/DDBJ whole genome shotgun (WGS) entry which is preliminary data.</text>
</comment>
<feature type="compositionally biased region" description="Polar residues" evidence="6">
    <location>
        <begin position="20"/>
        <end position="30"/>
    </location>
</feature>
<dbReference type="PANTHER" id="PTHR24346:SF82">
    <property type="entry name" value="KP78A-RELATED"/>
    <property type="match status" value="1"/>
</dbReference>
<keyword evidence="5" id="KW-0067">ATP-binding</keyword>